<keyword evidence="4 12" id="KW-0949">S-adenosyl-L-methionine</keyword>
<name>A0AAV6USL1_9ARAC</name>
<comment type="catalytic activity">
    <reaction evidence="9 12">
        <text>cytidine(4) in tRNA(Pro) + S-adenosyl-L-methionine = 2'-O-methylcytidine(4) in tRNA(Pro) + S-adenosyl-L-homocysteine + H(+)</text>
        <dbReference type="Rhea" id="RHEA:32767"/>
        <dbReference type="Rhea" id="RHEA-COMP:10397"/>
        <dbReference type="Rhea" id="RHEA-COMP:10398"/>
        <dbReference type="ChEBI" id="CHEBI:15378"/>
        <dbReference type="ChEBI" id="CHEBI:57856"/>
        <dbReference type="ChEBI" id="CHEBI:59789"/>
        <dbReference type="ChEBI" id="CHEBI:74495"/>
        <dbReference type="ChEBI" id="CHEBI:82748"/>
        <dbReference type="EC" id="2.1.1.225"/>
    </reaction>
</comment>
<evidence type="ECO:0000256" key="12">
    <source>
        <dbReference type="RuleBase" id="RU367103"/>
    </source>
</evidence>
<evidence type="ECO:0000256" key="6">
    <source>
        <dbReference type="ARBA" id="ARBA00022723"/>
    </source>
</evidence>
<comment type="similarity">
    <text evidence="1 12">Belongs to the methyltransferase TRM13 family.</text>
</comment>
<dbReference type="EC" id="2.1.1.225" evidence="12"/>
<dbReference type="EMBL" id="JAFNEN010000288">
    <property type="protein sequence ID" value="KAG8186813.1"/>
    <property type="molecule type" value="Genomic_DNA"/>
</dbReference>
<protein>
    <recommendedName>
        <fullName evidence="12">tRNA:m(4)X modification enzyme TRM13</fullName>
        <ecNumber evidence="12">2.1.1.225</ecNumber>
    </recommendedName>
</protein>
<dbReference type="Pfam" id="PF05206">
    <property type="entry name" value="TRM13"/>
    <property type="match status" value="1"/>
</dbReference>
<evidence type="ECO:0000259" key="13">
    <source>
        <dbReference type="PROSITE" id="PS51800"/>
    </source>
</evidence>
<keyword evidence="8 12" id="KW-0862">Zinc</keyword>
<keyword evidence="7 12" id="KW-0863">Zinc-finger</keyword>
<dbReference type="GO" id="GO:0030488">
    <property type="term" value="P:tRNA methylation"/>
    <property type="evidence" value="ECO:0007669"/>
    <property type="project" value="InterPro"/>
</dbReference>
<sequence length="423" mass="48887">MNKRPAEDQNVCSFFLERKKRHCRMKTNEGMTFCPHHSHLGVDEDPKKGLRVPCPYDSSHFCYEAKLQKHLKKCNAREKDKPKYHVESVNVEVNHSESLKLCLRDVPDDELIEFVNKIKSLYDKHGEEIVEIQAMHPVLRTEMEKSDDGFNAFKHMKQQASLLSVMEDNNFLKDGSCFIEFGAGKGQLMYWIISCIPKNEERNFILVDRSAQRHKIDNKFKDTDLQIERIRIDIQHLHLGHIESIQNKLDKVVGVSKHLCGAATDLAIKCLMDTLVTEEKVSHNALGLLMALCCHHRCSWNSYVGRNFLEECGITEREFQIMCCIASWATCGLRKTKTPAEKPEVPNPYFPENAQDENLLNRYKKLNLKHEEREIIGMQCKRLIDAGRVLYLRKKGYDTKLVTYIDKSVSLENVAMIAIYKGS</sequence>
<evidence type="ECO:0000313" key="15">
    <source>
        <dbReference type="Proteomes" id="UP000827092"/>
    </source>
</evidence>
<evidence type="ECO:0000256" key="9">
    <source>
        <dbReference type="ARBA" id="ARBA00048165"/>
    </source>
</evidence>
<keyword evidence="5 12" id="KW-0819">tRNA processing</keyword>
<evidence type="ECO:0000256" key="3">
    <source>
        <dbReference type="ARBA" id="ARBA00022679"/>
    </source>
</evidence>
<dbReference type="InterPro" id="IPR039044">
    <property type="entry name" value="Trm13"/>
</dbReference>
<dbReference type="Pfam" id="PF05253">
    <property type="entry name" value="zf-U11-48K"/>
    <property type="match status" value="1"/>
</dbReference>
<keyword evidence="15" id="KW-1185">Reference proteome</keyword>
<dbReference type="PROSITE" id="PS51800">
    <property type="entry name" value="ZF_CHHC_U11_48K"/>
    <property type="match status" value="1"/>
</dbReference>
<evidence type="ECO:0000256" key="2">
    <source>
        <dbReference type="ARBA" id="ARBA00022603"/>
    </source>
</evidence>
<comment type="catalytic activity">
    <reaction evidence="11 12">
        <text>adenosine(4) in tRNA(His) + S-adenosyl-L-methionine = 2'-O-methyladenosine(4) in tRNA(His) + S-adenosyl-L-homocysteine + H(+)</text>
        <dbReference type="Rhea" id="RHEA:43196"/>
        <dbReference type="Rhea" id="RHEA-COMP:10401"/>
        <dbReference type="Rhea" id="RHEA-COMP:10402"/>
        <dbReference type="ChEBI" id="CHEBI:15378"/>
        <dbReference type="ChEBI" id="CHEBI:57856"/>
        <dbReference type="ChEBI" id="CHEBI:59789"/>
        <dbReference type="ChEBI" id="CHEBI:74411"/>
        <dbReference type="ChEBI" id="CHEBI:74477"/>
        <dbReference type="EC" id="2.1.1.225"/>
    </reaction>
</comment>
<proteinExistence type="inferred from homology"/>
<evidence type="ECO:0000256" key="4">
    <source>
        <dbReference type="ARBA" id="ARBA00022691"/>
    </source>
</evidence>
<evidence type="ECO:0000256" key="5">
    <source>
        <dbReference type="ARBA" id="ARBA00022694"/>
    </source>
</evidence>
<dbReference type="InterPro" id="IPR021721">
    <property type="entry name" value="Znf_CCCH-type_TRM13"/>
</dbReference>
<dbReference type="GO" id="GO:0106050">
    <property type="term" value="F:tRNA 2'-O-methyltransferase activity"/>
    <property type="evidence" value="ECO:0007669"/>
    <property type="project" value="UniProtKB-UniRule"/>
</dbReference>
<evidence type="ECO:0000256" key="8">
    <source>
        <dbReference type="ARBA" id="ARBA00022833"/>
    </source>
</evidence>
<keyword evidence="3 12" id="KW-0808">Transferase</keyword>
<evidence type="ECO:0000256" key="1">
    <source>
        <dbReference type="ARBA" id="ARBA00005265"/>
    </source>
</evidence>
<comment type="catalytic activity">
    <reaction evidence="10 12">
        <text>cytidine(4) in tRNA(Gly)(GCC) + S-adenosyl-L-methionine = 2'-O-methylcytidine(4) in tRNA(Gly)(GCC) + S-adenosyl-L-homocysteine + H(+)</text>
        <dbReference type="Rhea" id="RHEA:43192"/>
        <dbReference type="Rhea" id="RHEA-COMP:10399"/>
        <dbReference type="Rhea" id="RHEA-COMP:10400"/>
        <dbReference type="ChEBI" id="CHEBI:15378"/>
        <dbReference type="ChEBI" id="CHEBI:57856"/>
        <dbReference type="ChEBI" id="CHEBI:59789"/>
        <dbReference type="ChEBI" id="CHEBI:74495"/>
        <dbReference type="ChEBI" id="CHEBI:82748"/>
        <dbReference type="EC" id="2.1.1.225"/>
    </reaction>
</comment>
<accession>A0AAV6USL1</accession>
<dbReference type="PANTHER" id="PTHR12998">
    <property type="entry name" value="TRNA:M(4)X MODIFICATION ENZYME TRM13 HOMOLOG"/>
    <property type="match status" value="1"/>
</dbReference>
<keyword evidence="2 12" id="KW-0489">Methyltransferase</keyword>
<dbReference type="Pfam" id="PF11722">
    <property type="entry name" value="zf-TRM13_CCCH"/>
    <property type="match status" value="1"/>
</dbReference>
<evidence type="ECO:0000256" key="7">
    <source>
        <dbReference type="ARBA" id="ARBA00022771"/>
    </source>
</evidence>
<comment type="caution">
    <text evidence="14">The sequence shown here is derived from an EMBL/GenBank/DDBJ whole genome shotgun (WGS) entry which is preliminary data.</text>
</comment>
<reference evidence="14 15" key="1">
    <citation type="journal article" date="2022" name="Nat. Ecol. Evol.">
        <title>A masculinizing supergene underlies an exaggerated male reproductive morph in a spider.</title>
        <authorList>
            <person name="Hendrickx F."/>
            <person name="De Corte Z."/>
            <person name="Sonet G."/>
            <person name="Van Belleghem S.M."/>
            <person name="Kostlbacher S."/>
            <person name="Vangestel C."/>
        </authorList>
    </citation>
    <scope>NUCLEOTIDE SEQUENCE [LARGE SCALE GENOMIC DNA]</scope>
    <source>
        <strain evidence="14">W744_W776</strain>
    </source>
</reference>
<dbReference type="GO" id="GO:0008270">
    <property type="term" value="F:zinc ion binding"/>
    <property type="evidence" value="ECO:0007669"/>
    <property type="project" value="UniProtKB-KW"/>
</dbReference>
<keyword evidence="6 12" id="KW-0479">Metal-binding</keyword>
<evidence type="ECO:0000256" key="11">
    <source>
        <dbReference type="ARBA" id="ARBA00049393"/>
    </source>
</evidence>
<evidence type="ECO:0000256" key="10">
    <source>
        <dbReference type="ARBA" id="ARBA00048635"/>
    </source>
</evidence>
<dbReference type="PANTHER" id="PTHR12998:SF0">
    <property type="entry name" value="TRNA:M(4)X MODIFICATION ENZYME TRM13 HOMOLOG"/>
    <property type="match status" value="1"/>
</dbReference>
<evidence type="ECO:0000313" key="14">
    <source>
        <dbReference type="EMBL" id="KAG8186813.1"/>
    </source>
</evidence>
<dbReference type="Proteomes" id="UP000827092">
    <property type="component" value="Unassembled WGS sequence"/>
</dbReference>
<feature type="domain" description="CHHC U11-48K-type" evidence="13">
    <location>
        <begin position="51"/>
        <end position="78"/>
    </location>
</feature>
<dbReference type="InterPro" id="IPR022776">
    <property type="entry name" value="TRM13/UPF0224_CHHC_Znf_dom"/>
</dbReference>
<comment type="function">
    <text evidence="12">tRNA methylase which 2'-O-methylates cytidine(4) in tRNA(Pro) and tRNA(Gly)(GCC), and adenosine(4) in tRNA(His).</text>
</comment>
<organism evidence="14 15">
    <name type="scientific">Oedothorax gibbosus</name>
    <dbReference type="NCBI Taxonomy" id="931172"/>
    <lineage>
        <taxon>Eukaryota</taxon>
        <taxon>Metazoa</taxon>
        <taxon>Ecdysozoa</taxon>
        <taxon>Arthropoda</taxon>
        <taxon>Chelicerata</taxon>
        <taxon>Arachnida</taxon>
        <taxon>Araneae</taxon>
        <taxon>Araneomorphae</taxon>
        <taxon>Entelegynae</taxon>
        <taxon>Araneoidea</taxon>
        <taxon>Linyphiidae</taxon>
        <taxon>Erigoninae</taxon>
        <taxon>Oedothorax</taxon>
    </lineage>
</organism>
<dbReference type="InterPro" id="IPR007871">
    <property type="entry name" value="Methyltransferase_TRM13"/>
</dbReference>
<dbReference type="AlphaFoldDB" id="A0AAV6USL1"/>
<gene>
    <name evidence="14" type="ORF">JTE90_020491</name>
</gene>